<dbReference type="STRING" id="1330534.L323_14185"/>
<dbReference type="PATRIC" id="fig|1330534.3.peg.2811"/>
<dbReference type="Proteomes" id="UP000016860">
    <property type="component" value="Unassembled WGS sequence"/>
</dbReference>
<reference evidence="3 4" key="1">
    <citation type="journal article" date="2013" name="Genome Announc.">
        <title>Draft Genome Sequence of the Cellulolytic Bacterium Clostridium papyrosolvens C7 (ATCC 700395).</title>
        <authorList>
            <person name="Zepeda V."/>
            <person name="Dassa B."/>
            <person name="Borovok I."/>
            <person name="Lamed R."/>
            <person name="Bayer E.A."/>
            <person name="Cate J.H."/>
        </authorList>
    </citation>
    <scope>NUCLEOTIDE SEQUENCE [LARGE SCALE GENOMIC DNA]</scope>
    <source>
        <strain evidence="3 4">C7</strain>
    </source>
</reference>
<feature type="transmembrane region" description="Helical" evidence="1">
    <location>
        <begin position="6"/>
        <end position="24"/>
    </location>
</feature>
<dbReference type="SUPFAM" id="SSF55874">
    <property type="entry name" value="ATPase domain of HSP90 chaperone/DNA topoisomerase II/histidine kinase"/>
    <property type="match status" value="1"/>
</dbReference>
<accession>U4QZ71</accession>
<dbReference type="OrthoDB" id="1656061at2"/>
<evidence type="ECO:0000313" key="3">
    <source>
        <dbReference type="EMBL" id="EPR10247.1"/>
    </source>
</evidence>
<organism evidence="3 4">
    <name type="scientific">Ruminiclostridium papyrosolvens C7</name>
    <dbReference type="NCBI Taxonomy" id="1330534"/>
    <lineage>
        <taxon>Bacteria</taxon>
        <taxon>Bacillati</taxon>
        <taxon>Bacillota</taxon>
        <taxon>Clostridia</taxon>
        <taxon>Eubacteriales</taxon>
        <taxon>Oscillospiraceae</taxon>
        <taxon>Ruminiclostridium</taxon>
    </lineage>
</organism>
<dbReference type="GO" id="GO:0016301">
    <property type="term" value="F:kinase activity"/>
    <property type="evidence" value="ECO:0007669"/>
    <property type="project" value="UniProtKB-KW"/>
</dbReference>
<keyword evidence="3" id="KW-0418">Kinase</keyword>
<evidence type="ECO:0000256" key="1">
    <source>
        <dbReference type="SAM" id="Phobius"/>
    </source>
</evidence>
<evidence type="ECO:0000313" key="4">
    <source>
        <dbReference type="Proteomes" id="UP000016860"/>
    </source>
</evidence>
<proteinExistence type="predicted"/>
<dbReference type="PANTHER" id="PTHR40448">
    <property type="entry name" value="TWO-COMPONENT SENSOR HISTIDINE KINASE"/>
    <property type="match status" value="1"/>
</dbReference>
<sequence length="434" mass="49027">MSIWYLLVNTLFSTLSAILVYVFLKVNFGFNCSRNRLLVFLALFGFINGAMSTAWTQLIEMPNELQFIKPIIIMLLSIESIRFVLKVDWSKTVLSLFIIMIATGVGNFVAPVLFNSLGLGITTKSVSENVTLYFLVNIVIHTIAAIIIFIYPVFSRLKKVKNFKSISVLLGITILVMVFNNSIYFSRNISVFSSIMALLSSLLFFITVIILINKYQKSEELKEEQRQQIFYNESLSNTLQELRRVKHDQNNHLSVLNYMIQNKKCDEAIKYISEISATINTINTTIYNIKNVALFAIISSKMDMAESSGIEIDLKTLGVIDSIPNIKVSDLCEIIGIFLDNAIEAAQLSDKKTVGVNIFSFDTCIDIKISNSCDNMPPMGRIKEDGFSIKGEDRGHGLAIAEKILSKYKTVLNSTMYDDIENKFIQAIKIERHI</sequence>
<dbReference type="InterPro" id="IPR036890">
    <property type="entry name" value="HATPase_C_sf"/>
</dbReference>
<feature type="transmembrane region" description="Helical" evidence="1">
    <location>
        <begin position="36"/>
        <end position="55"/>
    </location>
</feature>
<dbReference type="Pfam" id="PF14501">
    <property type="entry name" value="HATPase_c_5"/>
    <property type="match status" value="1"/>
</dbReference>
<evidence type="ECO:0000259" key="2">
    <source>
        <dbReference type="Pfam" id="PF14501"/>
    </source>
</evidence>
<feature type="transmembrane region" description="Helical" evidence="1">
    <location>
        <begin position="166"/>
        <end position="185"/>
    </location>
</feature>
<keyword evidence="1" id="KW-0472">Membrane</keyword>
<comment type="caution">
    <text evidence="3">The sequence shown here is derived from an EMBL/GenBank/DDBJ whole genome shotgun (WGS) entry which is preliminary data.</text>
</comment>
<feature type="transmembrane region" description="Helical" evidence="1">
    <location>
        <begin position="67"/>
        <end position="85"/>
    </location>
</feature>
<feature type="domain" description="Sensor histidine kinase NatK-like C-terminal" evidence="2">
    <location>
        <begin position="327"/>
        <end position="430"/>
    </location>
</feature>
<keyword evidence="1" id="KW-1133">Transmembrane helix</keyword>
<dbReference type="GO" id="GO:0042802">
    <property type="term" value="F:identical protein binding"/>
    <property type="evidence" value="ECO:0007669"/>
    <property type="project" value="TreeGrafter"/>
</dbReference>
<name>U4QZ71_9FIRM</name>
<feature type="transmembrane region" description="Helical" evidence="1">
    <location>
        <begin position="134"/>
        <end position="154"/>
    </location>
</feature>
<dbReference type="AlphaFoldDB" id="U4QZ71"/>
<keyword evidence="3" id="KW-0808">Transferase</keyword>
<keyword evidence="1" id="KW-0812">Transmembrane</keyword>
<protein>
    <submittedName>
        <fullName evidence="3">Histidine kinase</fullName>
    </submittedName>
</protein>
<dbReference type="Gene3D" id="1.10.287.130">
    <property type="match status" value="1"/>
</dbReference>
<gene>
    <name evidence="3" type="ORF">L323_14185</name>
</gene>
<feature type="transmembrane region" description="Helical" evidence="1">
    <location>
        <begin position="191"/>
        <end position="212"/>
    </location>
</feature>
<dbReference type="Gene3D" id="3.30.565.10">
    <property type="entry name" value="Histidine kinase-like ATPase, C-terminal domain"/>
    <property type="match status" value="1"/>
</dbReference>
<dbReference type="EMBL" id="ATAY01000069">
    <property type="protein sequence ID" value="EPR10247.1"/>
    <property type="molecule type" value="Genomic_DNA"/>
</dbReference>
<dbReference type="InterPro" id="IPR032834">
    <property type="entry name" value="NatK-like_C"/>
</dbReference>
<feature type="transmembrane region" description="Helical" evidence="1">
    <location>
        <begin position="92"/>
        <end position="114"/>
    </location>
</feature>
<dbReference type="PANTHER" id="PTHR40448:SF1">
    <property type="entry name" value="TWO-COMPONENT SENSOR HISTIDINE KINASE"/>
    <property type="match status" value="1"/>
</dbReference>
<dbReference type="RefSeq" id="WP_020816297.1">
    <property type="nucleotide sequence ID" value="NZ_ATAY01000069.1"/>
</dbReference>